<reference evidence="3" key="1">
    <citation type="submission" date="2012-07" db="EMBL/GenBank/DDBJ databases">
        <title>Genome of the Chinese tree shrew, a rising model animal genetically related to primates.</title>
        <authorList>
            <person name="Zhang G."/>
            <person name="Fan Y."/>
            <person name="Yao Y."/>
            <person name="Huang Z."/>
        </authorList>
    </citation>
    <scope>NUCLEOTIDE SEQUENCE [LARGE SCALE GENOMIC DNA]</scope>
</reference>
<sequence length="142" mass="14945">MGDPSGLLPRALNWVRKEQKNHSCSDCPGERPRGQPSSSDTKLRHHLASLSLASLPALTGHFDPIPCPTQTALCPGPAPTAHSSGLPPHTYEVLAGGHLRSPPLCSSESQAEPAHGCVLAASPSLVSLFYKDDVAQPEGKTR</sequence>
<dbReference type="Proteomes" id="UP000011518">
    <property type="component" value="Unassembled WGS sequence"/>
</dbReference>
<gene>
    <name evidence="2" type="ORF">TREES_T100019198</name>
</gene>
<reference evidence="3" key="2">
    <citation type="journal article" date="2013" name="Nat. Commun.">
        <title>Genome of the Chinese tree shrew.</title>
        <authorList>
            <person name="Fan Y."/>
            <person name="Huang Z.Y."/>
            <person name="Cao C.C."/>
            <person name="Chen C.S."/>
            <person name="Chen Y.X."/>
            <person name="Fan D.D."/>
            <person name="He J."/>
            <person name="Hou H.L."/>
            <person name="Hu L."/>
            <person name="Hu X.T."/>
            <person name="Jiang X.T."/>
            <person name="Lai R."/>
            <person name="Lang Y.S."/>
            <person name="Liang B."/>
            <person name="Liao S.G."/>
            <person name="Mu D."/>
            <person name="Ma Y.Y."/>
            <person name="Niu Y.Y."/>
            <person name="Sun X.Q."/>
            <person name="Xia J.Q."/>
            <person name="Xiao J."/>
            <person name="Xiong Z.Q."/>
            <person name="Xu L."/>
            <person name="Yang L."/>
            <person name="Zhang Y."/>
            <person name="Zhao W."/>
            <person name="Zhao X.D."/>
            <person name="Zheng Y.T."/>
            <person name="Zhou J.M."/>
            <person name="Zhu Y.B."/>
            <person name="Zhang G.J."/>
            <person name="Wang J."/>
            <person name="Yao Y.G."/>
        </authorList>
    </citation>
    <scope>NUCLEOTIDE SEQUENCE [LARGE SCALE GENOMIC DNA]</scope>
</reference>
<protein>
    <submittedName>
        <fullName evidence="2">Uncharacterized protein</fullName>
    </submittedName>
</protein>
<accession>L9L8G6</accession>
<feature type="region of interest" description="Disordered" evidence="1">
    <location>
        <begin position="21"/>
        <end position="42"/>
    </location>
</feature>
<keyword evidence="3" id="KW-1185">Reference proteome</keyword>
<evidence type="ECO:0000256" key="1">
    <source>
        <dbReference type="SAM" id="MobiDB-lite"/>
    </source>
</evidence>
<evidence type="ECO:0000313" key="3">
    <source>
        <dbReference type="Proteomes" id="UP000011518"/>
    </source>
</evidence>
<proteinExistence type="predicted"/>
<evidence type="ECO:0000313" key="2">
    <source>
        <dbReference type="EMBL" id="ELW71410.1"/>
    </source>
</evidence>
<dbReference type="AlphaFoldDB" id="L9L8G6"/>
<organism evidence="2 3">
    <name type="scientific">Tupaia chinensis</name>
    <name type="common">Chinese tree shrew</name>
    <name type="synonym">Tupaia belangeri chinensis</name>
    <dbReference type="NCBI Taxonomy" id="246437"/>
    <lineage>
        <taxon>Eukaryota</taxon>
        <taxon>Metazoa</taxon>
        <taxon>Chordata</taxon>
        <taxon>Craniata</taxon>
        <taxon>Vertebrata</taxon>
        <taxon>Euteleostomi</taxon>
        <taxon>Mammalia</taxon>
        <taxon>Eutheria</taxon>
        <taxon>Euarchontoglires</taxon>
        <taxon>Scandentia</taxon>
        <taxon>Tupaiidae</taxon>
        <taxon>Tupaia</taxon>
    </lineage>
</organism>
<dbReference type="InParanoid" id="L9L8G6"/>
<name>L9L8G6_TUPCH</name>
<feature type="compositionally biased region" description="Basic and acidic residues" evidence="1">
    <location>
        <begin position="21"/>
        <end position="33"/>
    </location>
</feature>
<dbReference type="EMBL" id="KB320466">
    <property type="protein sequence ID" value="ELW71410.1"/>
    <property type="molecule type" value="Genomic_DNA"/>
</dbReference>